<reference evidence="1 2" key="1">
    <citation type="submission" date="2024-01" db="EMBL/GenBank/DDBJ databases">
        <title>The genomes of 5 underutilized Papilionoideae crops provide insights into root nodulation and disease resistanc.</title>
        <authorList>
            <person name="Yuan L."/>
        </authorList>
    </citation>
    <scope>NUCLEOTIDE SEQUENCE [LARGE SCALE GENOMIC DNA]</scope>
    <source>
        <strain evidence="1">ZHUSHIDOU_FW_LH</strain>
        <tissue evidence="1">Leaf</tissue>
    </source>
</reference>
<dbReference type="Proteomes" id="UP001372338">
    <property type="component" value="Unassembled WGS sequence"/>
</dbReference>
<dbReference type="PANTHER" id="PTHR47858:SF2">
    <property type="entry name" value="HALOACID DEHALOGENASE-LIKE HYDROLASE (HAD) SUPERFAMILY PROTEIN"/>
    <property type="match status" value="1"/>
</dbReference>
<name>A0AAN9FCW6_CROPI</name>
<proteinExistence type="predicted"/>
<dbReference type="PANTHER" id="PTHR47858">
    <property type="entry name" value="HALOACID DEHALOGENASE-LIKE HYDROLASE (HAD) SUPERFAMILY PROTEIN"/>
    <property type="match status" value="1"/>
</dbReference>
<protein>
    <submittedName>
        <fullName evidence="1">Uncharacterized protein</fullName>
    </submittedName>
</protein>
<evidence type="ECO:0000313" key="1">
    <source>
        <dbReference type="EMBL" id="KAK7273154.1"/>
    </source>
</evidence>
<dbReference type="EMBL" id="JAYWIO010000003">
    <property type="protein sequence ID" value="KAK7273154.1"/>
    <property type="molecule type" value="Genomic_DNA"/>
</dbReference>
<evidence type="ECO:0000313" key="2">
    <source>
        <dbReference type="Proteomes" id="UP001372338"/>
    </source>
</evidence>
<comment type="caution">
    <text evidence="1">The sequence shown here is derived from an EMBL/GenBank/DDBJ whole genome shotgun (WGS) entry which is preliminary data.</text>
</comment>
<sequence>MVSHTEHQIYRFSTLADMTHEPAADISLLSLIKASLDEFEVEPVEGWRLEDLDFFIGSGLQYSGPSKDARAYLNWLKEDKTVIDSFADTRVLMRNVLKQLASKEGKDIPEDGIIQRLMLYGGSDQVLQKHFLSNKAESELDRLNSRFSQIYYDNLLRHIATNNKLNLIGDYTRRPEDLISFEAFIAIEIY</sequence>
<keyword evidence="2" id="KW-1185">Reference proteome</keyword>
<gene>
    <name evidence="1" type="ORF">RIF29_14202</name>
</gene>
<accession>A0AAN9FCW6</accession>
<dbReference type="AlphaFoldDB" id="A0AAN9FCW6"/>
<organism evidence="1 2">
    <name type="scientific">Crotalaria pallida</name>
    <name type="common">Smooth rattlebox</name>
    <name type="synonym">Crotalaria striata</name>
    <dbReference type="NCBI Taxonomy" id="3830"/>
    <lineage>
        <taxon>Eukaryota</taxon>
        <taxon>Viridiplantae</taxon>
        <taxon>Streptophyta</taxon>
        <taxon>Embryophyta</taxon>
        <taxon>Tracheophyta</taxon>
        <taxon>Spermatophyta</taxon>
        <taxon>Magnoliopsida</taxon>
        <taxon>eudicotyledons</taxon>
        <taxon>Gunneridae</taxon>
        <taxon>Pentapetalae</taxon>
        <taxon>rosids</taxon>
        <taxon>fabids</taxon>
        <taxon>Fabales</taxon>
        <taxon>Fabaceae</taxon>
        <taxon>Papilionoideae</taxon>
        <taxon>50 kb inversion clade</taxon>
        <taxon>genistoids sensu lato</taxon>
        <taxon>core genistoids</taxon>
        <taxon>Crotalarieae</taxon>
        <taxon>Crotalaria</taxon>
    </lineage>
</organism>